<dbReference type="Gene3D" id="1.10.10.710">
    <property type="entry name" value="PSPTO_1197 like"/>
    <property type="match status" value="1"/>
</dbReference>
<dbReference type="AlphaFoldDB" id="D8MT67"/>
<feature type="compositionally biased region" description="Acidic residues" evidence="1">
    <location>
        <begin position="106"/>
        <end position="116"/>
    </location>
</feature>
<organism evidence="3">
    <name type="scientific">Erwinia billingiae (strain Eb661)</name>
    <dbReference type="NCBI Taxonomy" id="634500"/>
    <lineage>
        <taxon>Bacteria</taxon>
        <taxon>Pseudomonadati</taxon>
        <taxon>Pseudomonadota</taxon>
        <taxon>Gammaproteobacteria</taxon>
        <taxon>Enterobacterales</taxon>
        <taxon>Erwiniaceae</taxon>
        <taxon>Erwinia</taxon>
    </lineage>
</organism>
<dbReference type="GeneID" id="90512485"/>
<name>D8MT67_ERWBE</name>
<evidence type="ECO:0000256" key="1">
    <source>
        <dbReference type="SAM" id="MobiDB-lite"/>
    </source>
</evidence>
<evidence type="ECO:0000313" key="2">
    <source>
        <dbReference type="EMBL" id="CAX60024.1"/>
    </source>
</evidence>
<accession>D8MT67</accession>
<protein>
    <submittedName>
        <fullName evidence="2">Conserved uncharacterized protein</fullName>
    </submittedName>
</protein>
<feature type="compositionally biased region" description="Low complexity" evidence="1">
    <location>
        <begin position="117"/>
        <end position="135"/>
    </location>
</feature>
<dbReference type="KEGG" id="ebi:EbC_24930"/>
<evidence type="ECO:0000313" key="3">
    <source>
        <dbReference type="Proteomes" id="UP000008793"/>
    </source>
</evidence>
<dbReference type="RefSeq" id="WP_013202510.1">
    <property type="nucleotide sequence ID" value="NC_014306.1"/>
</dbReference>
<feature type="region of interest" description="Disordered" evidence="1">
    <location>
        <begin position="74"/>
        <end position="135"/>
    </location>
</feature>
<dbReference type="EMBL" id="FP236843">
    <property type="protein sequence ID" value="CAX60024.1"/>
    <property type="molecule type" value="Genomic_DNA"/>
</dbReference>
<dbReference type="Pfam" id="PF07130">
    <property type="entry name" value="YebG"/>
    <property type="match status" value="1"/>
</dbReference>
<dbReference type="HOGENOM" id="CLU_146554_0_0_6"/>
<dbReference type="InterPro" id="IPR038627">
    <property type="entry name" value="YebG-like_sf"/>
</dbReference>
<dbReference type="eggNOG" id="COG3141">
    <property type="taxonomic scope" value="Bacteria"/>
</dbReference>
<sequence length="135" mass="14539">MAVEIKYVVVRKGEEKMTFASKKEADAYDKMLDMAEAFSDWLSVAPLDMEEPQREALGMFLAENKDAVQHILRTSKMPETSETAAVGNDAEPNVEQDSAEAAADQPTEESGAEEPEASTGKAAKAKSAARTVKAA</sequence>
<keyword evidence="3" id="KW-1185">Reference proteome</keyword>
<gene>
    <name evidence="2" type="ordered locus">EbC_24930</name>
</gene>
<dbReference type="Proteomes" id="UP000008793">
    <property type="component" value="Chromosome"/>
</dbReference>
<proteinExistence type="predicted"/>
<dbReference type="STRING" id="634500.EbC_24930"/>
<dbReference type="InterPro" id="IPR009813">
    <property type="entry name" value="Uncharacterised_YebG"/>
</dbReference>
<reference evidence="2 3" key="1">
    <citation type="journal article" date="2010" name="BMC Genomics">
        <title>Genome comparison of the epiphytic bacteria Erwinia billingiae and E. tasmaniensis with the pear pathogen E. pyrifoliae.</title>
        <authorList>
            <person name="Kube M."/>
            <person name="Migdoll A.M."/>
            <person name="Gehring I."/>
            <person name="Heitmann K."/>
            <person name="Mayer Y."/>
            <person name="Kuhl H."/>
            <person name="Knaust F."/>
            <person name="Geider K."/>
            <person name="Reinhardt R."/>
        </authorList>
    </citation>
    <scope>NUCLEOTIDE SEQUENCE [LARGE SCALE GENOMIC DNA]</scope>
    <source>
        <strain evidence="2 3">Eb661</strain>
    </source>
</reference>